<dbReference type="OrthoDB" id="10256043at2759"/>
<dbReference type="SUPFAM" id="SSF55729">
    <property type="entry name" value="Acyl-CoA N-acyltransferases (Nat)"/>
    <property type="match status" value="1"/>
</dbReference>
<evidence type="ECO:0000256" key="2">
    <source>
        <dbReference type="ARBA" id="ARBA00020243"/>
    </source>
</evidence>
<evidence type="ECO:0000259" key="4">
    <source>
        <dbReference type="PROSITE" id="PS51729"/>
    </source>
</evidence>
<gene>
    <name evidence="5" type="ORF">SVUK_LOCUS3502</name>
</gene>
<dbReference type="Gene3D" id="3.40.630.30">
    <property type="match status" value="1"/>
</dbReference>
<reference evidence="5 6" key="1">
    <citation type="submission" date="2018-11" db="EMBL/GenBank/DDBJ databases">
        <authorList>
            <consortium name="Pathogen Informatics"/>
        </authorList>
    </citation>
    <scope>NUCLEOTIDE SEQUENCE [LARGE SCALE GENOMIC DNA]</scope>
</reference>
<dbReference type="InterPro" id="IPR016181">
    <property type="entry name" value="Acyl_CoA_acyltransferase"/>
</dbReference>
<dbReference type="Proteomes" id="UP000270094">
    <property type="component" value="Unassembled WGS sequence"/>
</dbReference>
<dbReference type="GO" id="GO:0019894">
    <property type="term" value="F:kinesin binding"/>
    <property type="evidence" value="ECO:0007669"/>
    <property type="project" value="TreeGrafter"/>
</dbReference>
<dbReference type="PROSITE" id="PS51729">
    <property type="entry name" value="GNAT_YJDJ"/>
    <property type="match status" value="1"/>
</dbReference>
<sequence length="192" mass="21188">QDSSNSGSSGGAFIPYCNLTQAQLSFHGHKDSVKFFIAVPGAPRSYEDDQEAELRKMLVISGGDGYIDFRIGEENEPPIVTKGVRARDMSHLIIWEVDAELPVKATNLPAISFTFCCVCPPRTTKFQMAFRIQHSKKAMEFFINFSASVGTGSRAVLQYTELPNKVLDFEHTETPPDQQGKGIAKMLVKVGL</sequence>
<name>A0A3P7ISL1_STRVU</name>
<dbReference type="PANTHER" id="PTHR13886:SF4">
    <property type="entry name" value="JNK-INTERACTING PROTEIN 3"/>
    <property type="match status" value="1"/>
</dbReference>
<comment type="similarity">
    <text evidence="1">Belongs to the NATD1 family.</text>
</comment>
<dbReference type="InterPro" id="IPR031165">
    <property type="entry name" value="GNAT_YJDJ"/>
</dbReference>
<dbReference type="GO" id="GO:0008432">
    <property type="term" value="F:JUN kinase binding"/>
    <property type="evidence" value="ECO:0007669"/>
    <property type="project" value="TreeGrafter"/>
</dbReference>
<organism evidence="5 6">
    <name type="scientific">Strongylus vulgaris</name>
    <name type="common">Blood worm</name>
    <dbReference type="NCBI Taxonomy" id="40348"/>
    <lineage>
        <taxon>Eukaryota</taxon>
        <taxon>Metazoa</taxon>
        <taxon>Ecdysozoa</taxon>
        <taxon>Nematoda</taxon>
        <taxon>Chromadorea</taxon>
        <taxon>Rhabditida</taxon>
        <taxon>Rhabditina</taxon>
        <taxon>Rhabditomorpha</taxon>
        <taxon>Strongyloidea</taxon>
        <taxon>Strongylidae</taxon>
        <taxon>Strongylus</taxon>
    </lineage>
</organism>
<dbReference type="PANTHER" id="PTHR13886">
    <property type="entry name" value="JNK/SAPK-ASSOCIATED PROTEIN"/>
    <property type="match status" value="1"/>
</dbReference>
<evidence type="ECO:0000256" key="1">
    <source>
        <dbReference type="ARBA" id="ARBA00006233"/>
    </source>
</evidence>
<feature type="domain" description="N-acetyltransferase" evidence="4">
    <location>
        <begin position="133"/>
        <end position="192"/>
    </location>
</feature>
<dbReference type="AlphaFoldDB" id="A0A3P7ISL1"/>
<evidence type="ECO:0000313" key="6">
    <source>
        <dbReference type="Proteomes" id="UP000270094"/>
    </source>
</evidence>
<dbReference type="EMBL" id="UYYB01009026">
    <property type="protein sequence ID" value="VDM68504.1"/>
    <property type="molecule type" value="Genomic_DNA"/>
</dbReference>
<feature type="non-terminal residue" evidence="5">
    <location>
        <position position="1"/>
    </location>
</feature>
<protein>
    <recommendedName>
        <fullName evidence="2">Protein NATD1</fullName>
    </recommendedName>
    <alternativeName>
        <fullName evidence="3">N-acetyltransferase domain-containing protein 1</fullName>
    </alternativeName>
</protein>
<keyword evidence="6" id="KW-1185">Reference proteome</keyword>
<accession>A0A3P7ISL1</accession>
<dbReference type="Pfam" id="PF14542">
    <property type="entry name" value="Acetyltransf_CG"/>
    <property type="match status" value="1"/>
</dbReference>
<dbReference type="GO" id="GO:0005078">
    <property type="term" value="F:MAP-kinase scaffold activity"/>
    <property type="evidence" value="ECO:0007669"/>
    <property type="project" value="InterPro"/>
</dbReference>
<evidence type="ECO:0000256" key="3">
    <source>
        <dbReference type="ARBA" id="ARBA00031876"/>
    </source>
</evidence>
<dbReference type="InterPro" id="IPR039911">
    <property type="entry name" value="JIP3/JIP4"/>
</dbReference>
<dbReference type="GO" id="GO:0016192">
    <property type="term" value="P:vesicle-mediated transport"/>
    <property type="evidence" value="ECO:0007669"/>
    <property type="project" value="TreeGrafter"/>
</dbReference>
<evidence type="ECO:0000313" key="5">
    <source>
        <dbReference type="EMBL" id="VDM68504.1"/>
    </source>
</evidence>
<dbReference type="GO" id="GO:0030159">
    <property type="term" value="F:signaling receptor complex adaptor activity"/>
    <property type="evidence" value="ECO:0007669"/>
    <property type="project" value="TreeGrafter"/>
</dbReference>
<proteinExistence type="inferred from homology"/>
<dbReference type="GO" id="GO:0005737">
    <property type="term" value="C:cytoplasm"/>
    <property type="evidence" value="ECO:0007669"/>
    <property type="project" value="TreeGrafter"/>
</dbReference>